<evidence type="ECO:0000313" key="2">
    <source>
        <dbReference type="EMBL" id="RDC57936.1"/>
    </source>
</evidence>
<reference evidence="2 3" key="1">
    <citation type="submission" date="2018-07" db="EMBL/GenBank/DDBJ databases">
        <title>Pedobacter sp. nov., isolated from soil.</title>
        <authorList>
            <person name="Zhou L.Y."/>
            <person name="Du Z.J."/>
        </authorList>
    </citation>
    <scope>NUCLEOTIDE SEQUENCE [LARGE SCALE GENOMIC DNA]</scope>
    <source>
        <strain evidence="2 3">JDX94</strain>
    </source>
</reference>
<evidence type="ECO:0000259" key="1">
    <source>
        <dbReference type="Pfam" id="PF12697"/>
    </source>
</evidence>
<dbReference type="AlphaFoldDB" id="A0A369Q4E7"/>
<dbReference type="SUPFAM" id="SSF53474">
    <property type="entry name" value="alpha/beta-Hydrolases"/>
    <property type="match status" value="1"/>
</dbReference>
<accession>A0A369Q4E7</accession>
<dbReference type="Proteomes" id="UP000253961">
    <property type="component" value="Unassembled WGS sequence"/>
</dbReference>
<proteinExistence type="predicted"/>
<name>A0A369Q4E7_9SPHI</name>
<comment type="caution">
    <text evidence="2">The sequence shown here is derived from an EMBL/GenBank/DDBJ whole genome shotgun (WGS) entry which is preliminary data.</text>
</comment>
<feature type="domain" description="AB hydrolase-1" evidence="1">
    <location>
        <begin position="5"/>
        <end position="244"/>
    </location>
</feature>
<dbReference type="OrthoDB" id="9814966at2"/>
<dbReference type="PANTHER" id="PTHR43194:SF2">
    <property type="entry name" value="PEROXISOMAL MEMBRANE PROTEIN LPX1"/>
    <property type="match status" value="1"/>
</dbReference>
<dbReference type="EMBL" id="QPKV01000002">
    <property type="protein sequence ID" value="RDC57936.1"/>
    <property type="molecule type" value="Genomic_DNA"/>
</dbReference>
<dbReference type="GO" id="GO:0016787">
    <property type="term" value="F:hydrolase activity"/>
    <property type="evidence" value="ECO:0007669"/>
    <property type="project" value="UniProtKB-KW"/>
</dbReference>
<gene>
    <name evidence="2" type="ORF">DU508_03005</name>
</gene>
<dbReference type="Gene3D" id="3.40.50.1820">
    <property type="entry name" value="alpha/beta hydrolase"/>
    <property type="match status" value="1"/>
</dbReference>
<dbReference type="InterPro" id="IPR029058">
    <property type="entry name" value="AB_hydrolase_fold"/>
</dbReference>
<evidence type="ECO:0000313" key="3">
    <source>
        <dbReference type="Proteomes" id="UP000253961"/>
    </source>
</evidence>
<organism evidence="2 3">
    <name type="scientific">Pedobacter chinensis</name>
    <dbReference type="NCBI Taxonomy" id="2282421"/>
    <lineage>
        <taxon>Bacteria</taxon>
        <taxon>Pseudomonadati</taxon>
        <taxon>Bacteroidota</taxon>
        <taxon>Sphingobacteriia</taxon>
        <taxon>Sphingobacteriales</taxon>
        <taxon>Sphingobacteriaceae</taxon>
        <taxon>Pedobacter</taxon>
    </lineage>
</organism>
<protein>
    <submittedName>
        <fullName evidence="2">Alpha/beta fold hydrolase</fullName>
    </submittedName>
</protein>
<dbReference type="InterPro" id="IPR050228">
    <property type="entry name" value="Carboxylesterase_BioH"/>
</dbReference>
<dbReference type="PANTHER" id="PTHR43194">
    <property type="entry name" value="HYDROLASE ALPHA/BETA FOLD FAMILY"/>
    <property type="match status" value="1"/>
</dbReference>
<dbReference type="RefSeq" id="WP_115401357.1">
    <property type="nucleotide sequence ID" value="NZ_QPKV01000002.1"/>
</dbReference>
<keyword evidence="3" id="KW-1185">Reference proteome</keyword>
<dbReference type="Pfam" id="PF12697">
    <property type="entry name" value="Abhydrolase_6"/>
    <property type="match status" value="1"/>
</dbReference>
<sequence>MKKTIVFVHGMFQNPKSWEKWISFFESKGYECISPAWPYHEGEPVKLRNHISENLGNLVLDDIITPLETMILKLDEKPIVIGHSVGGLIAQLLLARGTVSAAVAICSVAPNNMITFDWSFFKNAATIANPLKGNEPIPMDLETFKGAFANTLNDDEAQFEFEKTATPDSRNVFRSCMSDSADIDVELPHAPLLFLSASEDMICPASLIEKEHKAYTDENSVTDIKEFSGRSHYICNETGWEEVASFTEEWIANQVGKPLVNENIQQI</sequence>
<dbReference type="InterPro" id="IPR000073">
    <property type="entry name" value="AB_hydrolase_1"/>
</dbReference>
<keyword evidence="2" id="KW-0378">Hydrolase</keyword>